<evidence type="ECO:0000313" key="7">
    <source>
        <dbReference type="EMBL" id="SHI76666.1"/>
    </source>
</evidence>
<reference evidence="8" key="2">
    <citation type="submission" date="2016-11" db="EMBL/GenBank/DDBJ databases">
        <authorList>
            <person name="Varghese N."/>
            <person name="Submissions S."/>
        </authorList>
    </citation>
    <scope>NUCLEOTIDE SEQUENCE [LARGE SCALE GENOMIC DNA]</scope>
    <source>
        <strain evidence="8">DSM 3071</strain>
    </source>
</reference>
<dbReference type="Pfam" id="PF13936">
    <property type="entry name" value="HTH_38"/>
    <property type="match status" value="1"/>
</dbReference>
<dbReference type="PROSITE" id="PS00198">
    <property type="entry name" value="4FE4S_FER_1"/>
    <property type="match status" value="1"/>
</dbReference>
<dbReference type="InterPro" id="IPR053392">
    <property type="entry name" value="Transposase_IS30-like"/>
</dbReference>
<dbReference type="SUPFAM" id="SSF53098">
    <property type="entry name" value="Ribonuclease H-like"/>
    <property type="match status" value="1"/>
</dbReference>
<evidence type="ECO:0000256" key="2">
    <source>
        <dbReference type="ARBA" id="ARBA00023004"/>
    </source>
</evidence>
<accession>A0A1M6DTT8</accession>
<keyword evidence="2" id="KW-0408">Iron</keyword>
<keyword evidence="1" id="KW-0479">Metal-binding</keyword>
<evidence type="ECO:0000313" key="8">
    <source>
        <dbReference type="Proteomes" id="UP000184278"/>
    </source>
</evidence>
<dbReference type="PROSITE" id="PS50994">
    <property type="entry name" value="INTEGRASE"/>
    <property type="match status" value="1"/>
</dbReference>
<evidence type="ECO:0000259" key="5">
    <source>
        <dbReference type="PROSITE" id="PS50994"/>
    </source>
</evidence>
<proteinExistence type="predicted"/>
<dbReference type="InterPro" id="IPR051917">
    <property type="entry name" value="Transposase-Integrase"/>
</dbReference>
<dbReference type="GO" id="GO:0005829">
    <property type="term" value="C:cytosol"/>
    <property type="evidence" value="ECO:0007669"/>
    <property type="project" value="TreeGrafter"/>
</dbReference>
<dbReference type="Proteomes" id="UP000184278">
    <property type="component" value="Unassembled WGS sequence"/>
</dbReference>
<dbReference type="GO" id="GO:0004803">
    <property type="term" value="F:transposase activity"/>
    <property type="evidence" value="ECO:0007669"/>
    <property type="project" value="TreeGrafter"/>
</dbReference>
<reference evidence="7" key="1">
    <citation type="submission" date="2016-11" db="EMBL/GenBank/DDBJ databases">
        <authorList>
            <person name="Jaros S."/>
            <person name="Januszkiewicz K."/>
            <person name="Wedrychowicz H."/>
        </authorList>
    </citation>
    <scope>NUCLEOTIDE SEQUENCE [LARGE SCALE GENOMIC DNA]</scope>
    <source>
        <strain evidence="7">DSM 3071</strain>
    </source>
</reference>
<dbReference type="GO" id="GO:0046872">
    <property type="term" value="F:metal ion binding"/>
    <property type="evidence" value="ECO:0007669"/>
    <property type="project" value="UniProtKB-KW"/>
</dbReference>
<dbReference type="NCBIfam" id="NF033563">
    <property type="entry name" value="transpos_IS30"/>
    <property type="match status" value="1"/>
</dbReference>
<gene>
    <name evidence="6" type="ORF">SAMN02745229_01663</name>
    <name evidence="7" type="ORF">SAMN02745229_03598</name>
</gene>
<dbReference type="GO" id="GO:0032196">
    <property type="term" value="P:transposition"/>
    <property type="evidence" value="ECO:0007669"/>
    <property type="project" value="TreeGrafter"/>
</dbReference>
<dbReference type="AlphaFoldDB" id="A0A1M6DTT8"/>
<dbReference type="InterPro" id="IPR025246">
    <property type="entry name" value="IS30-like_HTH"/>
</dbReference>
<sequence>MSHMTLDDRVSIQEGLDNNLSPSAISKKIGKARSTVIREITKRRAYKGKRYPGAKPPCVRKKDCVVFGLCNNKRCSSPCRNCHACKDICPEYFPNECERLSKSPHVCNGCIKAPSCNYDRYYYYASYAHNSYQDILISTREGINQDPESLQLLDDIISPLIRKGQSLSHIFANHADEIGCSRSTVYRYLNDSVLTARNIDLPRRVKYKARKTSNGNKLTKEEKLMVLSRSYERFKKYMEQNPDTEVVEMDTVVGPISTSKVLLTLLFRSCNLMLVFLLKQKTQKEVIYALNWLCDELGIELFKQLFPVILTDRGTEFLNPEAIECDRYGEIKTKLFYCDPQCAWQKGALEKNHEFIRYIVPKGTSFDDLTQADITLITNHINSLARDKYHGKTPYQLSKVLIDNRLHEIMKLVEIKPDEVFLKPALIKRQRR</sequence>
<dbReference type="EMBL" id="FQXK01000039">
    <property type="protein sequence ID" value="SHI76666.1"/>
    <property type="molecule type" value="Genomic_DNA"/>
</dbReference>
<dbReference type="InterPro" id="IPR017900">
    <property type="entry name" value="4Fe4S_Fe_S_CS"/>
</dbReference>
<dbReference type="GO" id="GO:0003676">
    <property type="term" value="F:nucleic acid binding"/>
    <property type="evidence" value="ECO:0007669"/>
    <property type="project" value="InterPro"/>
</dbReference>
<organism evidence="7 8">
    <name type="scientific">Butyrivibrio fibrisolvens DSM 3071</name>
    <dbReference type="NCBI Taxonomy" id="1121131"/>
    <lineage>
        <taxon>Bacteria</taxon>
        <taxon>Bacillati</taxon>
        <taxon>Bacillota</taxon>
        <taxon>Clostridia</taxon>
        <taxon>Lachnospirales</taxon>
        <taxon>Lachnospiraceae</taxon>
        <taxon>Butyrivibrio</taxon>
    </lineage>
</organism>
<protein>
    <submittedName>
        <fullName evidence="7">Transposase and inactivated derivatives, IS30 family</fullName>
    </submittedName>
</protein>
<dbReference type="PANTHER" id="PTHR10948:SF23">
    <property type="entry name" value="TRANSPOSASE INSI FOR INSERTION SEQUENCE ELEMENT IS30A-RELATED"/>
    <property type="match status" value="1"/>
</dbReference>
<dbReference type="InterPro" id="IPR001584">
    <property type="entry name" value="Integrase_cat-core"/>
</dbReference>
<dbReference type="GO" id="GO:0006310">
    <property type="term" value="P:DNA recombination"/>
    <property type="evidence" value="ECO:0007669"/>
    <property type="project" value="UniProtKB-KW"/>
</dbReference>
<dbReference type="GO" id="GO:0015074">
    <property type="term" value="P:DNA integration"/>
    <property type="evidence" value="ECO:0007669"/>
    <property type="project" value="InterPro"/>
</dbReference>
<dbReference type="PANTHER" id="PTHR10948">
    <property type="entry name" value="TRANSPOSASE"/>
    <property type="match status" value="1"/>
</dbReference>
<keyword evidence="3" id="KW-0411">Iron-sulfur</keyword>
<evidence type="ECO:0000256" key="1">
    <source>
        <dbReference type="ARBA" id="ARBA00022723"/>
    </source>
</evidence>
<dbReference type="STRING" id="1121131.SAMN02745229_01663"/>
<dbReference type="InterPro" id="IPR036397">
    <property type="entry name" value="RNaseH_sf"/>
</dbReference>
<dbReference type="InterPro" id="IPR012337">
    <property type="entry name" value="RNaseH-like_sf"/>
</dbReference>
<keyword evidence="8" id="KW-1185">Reference proteome</keyword>
<name>A0A1M6DTT8_BUTFI</name>
<dbReference type="GO" id="GO:0051536">
    <property type="term" value="F:iron-sulfur cluster binding"/>
    <property type="evidence" value="ECO:0007669"/>
    <property type="project" value="UniProtKB-KW"/>
</dbReference>
<keyword evidence="4" id="KW-0233">DNA recombination</keyword>
<dbReference type="EMBL" id="FQXK01000012">
    <property type="protein sequence ID" value="SHI13971.1"/>
    <property type="molecule type" value="Genomic_DNA"/>
</dbReference>
<feature type="domain" description="Integrase catalytic" evidence="5">
    <location>
        <begin position="238"/>
        <end position="402"/>
    </location>
</feature>
<dbReference type="Gene3D" id="3.30.420.10">
    <property type="entry name" value="Ribonuclease H-like superfamily/Ribonuclease H"/>
    <property type="match status" value="1"/>
</dbReference>
<evidence type="ECO:0000313" key="6">
    <source>
        <dbReference type="EMBL" id="SHI13971.1"/>
    </source>
</evidence>
<evidence type="ECO:0000256" key="4">
    <source>
        <dbReference type="ARBA" id="ARBA00023172"/>
    </source>
</evidence>
<evidence type="ECO:0000256" key="3">
    <source>
        <dbReference type="ARBA" id="ARBA00023014"/>
    </source>
</evidence>